<dbReference type="Gene3D" id="1.10.150.20">
    <property type="entry name" value="5' to 3' exonuclease, C-terminal subdomain"/>
    <property type="match status" value="1"/>
</dbReference>
<comment type="subunit">
    <text evidence="3 16">Monomer.</text>
</comment>
<evidence type="ECO:0000313" key="18">
    <source>
        <dbReference type="EMBL" id="NOH16055.1"/>
    </source>
</evidence>
<dbReference type="RefSeq" id="WP_171303343.1">
    <property type="nucleotide sequence ID" value="NZ_JABFIF010000010.1"/>
</dbReference>
<feature type="binding site" evidence="16">
    <location>
        <position position="9"/>
    </location>
    <ligand>
        <name>Mg(2+)</name>
        <dbReference type="ChEBI" id="CHEBI:18420"/>
    </ligand>
</feature>
<dbReference type="EC" id="2.7.7.7" evidence="16"/>
<dbReference type="NCBIfam" id="NF010731">
    <property type="entry name" value="PRK14133.1"/>
    <property type="match status" value="1"/>
</dbReference>
<evidence type="ECO:0000256" key="13">
    <source>
        <dbReference type="ARBA" id="ARBA00023125"/>
    </source>
</evidence>
<keyword evidence="8 16" id="KW-0235">DNA replication</keyword>
<evidence type="ECO:0000256" key="8">
    <source>
        <dbReference type="ARBA" id="ARBA00022705"/>
    </source>
</evidence>
<dbReference type="InterPro" id="IPR017961">
    <property type="entry name" value="DNA_pol_Y-fam_little_finger"/>
</dbReference>
<comment type="similarity">
    <text evidence="2 16">Belongs to the DNA polymerase type-Y family.</text>
</comment>
<feature type="domain" description="UmuC" evidence="17">
    <location>
        <begin position="5"/>
        <end position="182"/>
    </location>
</feature>
<dbReference type="GO" id="GO:0005829">
    <property type="term" value="C:cytosol"/>
    <property type="evidence" value="ECO:0007669"/>
    <property type="project" value="TreeGrafter"/>
</dbReference>
<name>A0A7Y3XYA2_CLOCO</name>
<evidence type="ECO:0000256" key="6">
    <source>
        <dbReference type="ARBA" id="ARBA00022679"/>
    </source>
</evidence>
<evidence type="ECO:0000256" key="4">
    <source>
        <dbReference type="ARBA" id="ARBA00022457"/>
    </source>
</evidence>
<dbReference type="Pfam" id="PF00817">
    <property type="entry name" value="IMS"/>
    <property type="match status" value="1"/>
</dbReference>
<keyword evidence="10 16" id="KW-0227">DNA damage</keyword>
<keyword evidence="9 16" id="KW-0479">Metal-binding</keyword>
<dbReference type="InterPro" id="IPR043502">
    <property type="entry name" value="DNA/RNA_pol_sf"/>
</dbReference>
<dbReference type="GO" id="GO:0042276">
    <property type="term" value="P:error-prone translesion synthesis"/>
    <property type="evidence" value="ECO:0007669"/>
    <property type="project" value="TreeGrafter"/>
</dbReference>
<dbReference type="SUPFAM" id="SSF56672">
    <property type="entry name" value="DNA/RNA polymerases"/>
    <property type="match status" value="1"/>
</dbReference>
<feature type="site" description="Substrate discrimination" evidence="16">
    <location>
        <position position="14"/>
    </location>
</feature>
<dbReference type="PANTHER" id="PTHR11076:SF33">
    <property type="entry name" value="DNA POLYMERASE KAPPA"/>
    <property type="match status" value="1"/>
</dbReference>
<dbReference type="Gene3D" id="3.40.1170.60">
    <property type="match status" value="1"/>
</dbReference>
<evidence type="ECO:0000256" key="14">
    <source>
        <dbReference type="ARBA" id="ARBA00023204"/>
    </source>
</evidence>
<keyword evidence="12 16" id="KW-0239">DNA-directed DNA polymerase</keyword>
<dbReference type="GO" id="GO:0006281">
    <property type="term" value="P:DNA repair"/>
    <property type="evidence" value="ECO:0007669"/>
    <property type="project" value="UniProtKB-UniRule"/>
</dbReference>
<dbReference type="AlphaFoldDB" id="A0A7Y3XYA2"/>
<evidence type="ECO:0000256" key="15">
    <source>
        <dbReference type="ARBA" id="ARBA00049244"/>
    </source>
</evidence>
<dbReference type="NCBIfam" id="NF002677">
    <property type="entry name" value="PRK02406.1"/>
    <property type="match status" value="1"/>
</dbReference>
<organism evidence="18 19">
    <name type="scientific">Clostridium cochlearium</name>
    <dbReference type="NCBI Taxonomy" id="1494"/>
    <lineage>
        <taxon>Bacteria</taxon>
        <taxon>Bacillati</taxon>
        <taxon>Bacillota</taxon>
        <taxon>Clostridia</taxon>
        <taxon>Eubacteriales</taxon>
        <taxon>Clostridiaceae</taxon>
        <taxon>Clostridium</taxon>
    </lineage>
</organism>
<evidence type="ECO:0000256" key="5">
    <source>
        <dbReference type="ARBA" id="ARBA00022490"/>
    </source>
</evidence>
<protein>
    <recommendedName>
        <fullName evidence="16">DNA polymerase IV</fullName>
        <shortName evidence="16">Pol IV</shortName>
        <ecNumber evidence="16">2.7.7.7</ecNumber>
    </recommendedName>
</protein>
<comment type="subcellular location">
    <subcellularLocation>
        <location evidence="1 16">Cytoplasm</location>
    </subcellularLocation>
</comment>
<evidence type="ECO:0000256" key="12">
    <source>
        <dbReference type="ARBA" id="ARBA00022932"/>
    </source>
</evidence>
<dbReference type="InterPro" id="IPR022880">
    <property type="entry name" value="DNApol_IV"/>
</dbReference>
<dbReference type="InterPro" id="IPR036775">
    <property type="entry name" value="DNA_pol_Y-fam_lit_finger_sf"/>
</dbReference>
<comment type="function">
    <text evidence="16">Poorly processive, error-prone DNA polymerase involved in untargeted mutagenesis. Copies undamaged DNA at stalled replication forks, which arise in vivo from mismatched or misaligned primer ends. These misaligned primers can be extended by PolIV. Exhibits no 3'-5' exonuclease (proofreading) activity. May be involved in translesional synthesis, in conjunction with the beta clamp from PolIII.</text>
</comment>
<dbReference type="GO" id="GO:0003887">
    <property type="term" value="F:DNA-directed DNA polymerase activity"/>
    <property type="evidence" value="ECO:0007669"/>
    <property type="project" value="UniProtKB-UniRule"/>
</dbReference>
<dbReference type="PANTHER" id="PTHR11076">
    <property type="entry name" value="DNA REPAIR POLYMERASE UMUC / TRANSFERASE FAMILY MEMBER"/>
    <property type="match status" value="1"/>
</dbReference>
<dbReference type="EMBL" id="JABFIF010000010">
    <property type="protein sequence ID" value="NOH16055.1"/>
    <property type="molecule type" value="Genomic_DNA"/>
</dbReference>
<dbReference type="GO" id="GO:0006261">
    <property type="term" value="P:DNA-templated DNA replication"/>
    <property type="evidence" value="ECO:0007669"/>
    <property type="project" value="UniProtKB-UniRule"/>
</dbReference>
<keyword evidence="7 16" id="KW-0548">Nucleotidyltransferase</keyword>
<evidence type="ECO:0000256" key="1">
    <source>
        <dbReference type="ARBA" id="ARBA00004496"/>
    </source>
</evidence>
<dbReference type="InterPro" id="IPR050116">
    <property type="entry name" value="DNA_polymerase-Y"/>
</dbReference>
<feature type="active site" evidence="16">
    <location>
        <position position="104"/>
    </location>
</feature>
<evidence type="ECO:0000256" key="3">
    <source>
        <dbReference type="ARBA" id="ARBA00011245"/>
    </source>
</evidence>
<dbReference type="FunFam" id="3.30.1490.100:FF:000004">
    <property type="entry name" value="DNA polymerase IV"/>
    <property type="match status" value="1"/>
</dbReference>
<evidence type="ECO:0000259" key="17">
    <source>
        <dbReference type="PROSITE" id="PS50173"/>
    </source>
</evidence>
<gene>
    <name evidence="16" type="primary">dinB</name>
    <name evidence="18" type="ORF">HMJ28_06605</name>
</gene>
<dbReference type="Gene3D" id="3.30.1490.100">
    <property type="entry name" value="DNA polymerase, Y-family, little finger domain"/>
    <property type="match status" value="1"/>
</dbReference>
<accession>A0A7Y3XYA2</accession>
<reference evidence="18 19" key="1">
    <citation type="submission" date="2020-05" db="EMBL/GenBank/DDBJ databases">
        <title>Draft genome sequence of Clostridium cochlearium strain AGROS13 isolated from a sheep dairy farm in New Zealand.</title>
        <authorList>
            <person name="Gupta T.B."/>
            <person name="Jauregui R."/>
            <person name="Risson A.N."/>
            <person name="Brightwell G."/>
            <person name="Maclean P."/>
        </authorList>
    </citation>
    <scope>NUCLEOTIDE SEQUENCE [LARGE SCALE GENOMIC DNA]</scope>
    <source>
        <strain evidence="18 19">AGROS13</strain>
    </source>
</reference>
<evidence type="ECO:0000256" key="7">
    <source>
        <dbReference type="ARBA" id="ARBA00022695"/>
    </source>
</evidence>
<keyword evidence="14 16" id="KW-0234">DNA repair</keyword>
<dbReference type="GO" id="GO:0009432">
    <property type="term" value="P:SOS response"/>
    <property type="evidence" value="ECO:0007669"/>
    <property type="project" value="TreeGrafter"/>
</dbReference>
<dbReference type="SUPFAM" id="SSF100879">
    <property type="entry name" value="Lesion bypass DNA polymerase (Y-family), little finger domain"/>
    <property type="match status" value="1"/>
</dbReference>
<evidence type="ECO:0000256" key="16">
    <source>
        <dbReference type="HAMAP-Rule" id="MF_01113"/>
    </source>
</evidence>
<dbReference type="Pfam" id="PF11799">
    <property type="entry name" value="IMS_C"/>
    <property type="match status" value="1"/>
</dbReference>
<dbReference type="GO" id="GO:0003684">
    <property type="term" value="F:damaged DNA binding"/>
    <property type="evidence" value="ECO:0007669"/>
    <property type="project" value="InterPro"/>
</dbReference>
<keyword evidence="6 16" id="KW-0808">Transferase</keyword>
<dbReference type="PROSITE" id="PS50173">
    <property type="entry name" value="UMUC"/>
    <property type="match status" value="1"/>
</dbReference>
<dbReference type="FunFam" id="3.40.1170.60:FF:000001">
    <property type="entry name" value="DNA polymerase IV"/>
    <property type="match status" value="1"/>
</dbReference>
<dbReference type="InterPro" id="IPR043128">
    <property type="entry name" value="Rev_trsase/Diguanyl_cyclase"/>
</dbReference>
<evidence type="ECO:0000256" key="11">
    <source>
        <dbReference type="ARBA" id="ARBA00022842"/>
    </source>
</evidence>
<comment type="caution">
    <text evidence="18">The sequence shown here is derived from an EMBL/GenBank/DDBJ whole genome shotgun (WGS) entry which is preliminary data.</text>
</comment>
<dbReference type="Proteomes" id="UP000528432">
    <property type="component" value="Unassembled WGS sequence"/>
</dbReference>
<dbReference type="Gene3D" id="3.30.70.270">
    <property type="match status" value="1"/>
</dbReference>
<evidence type="ECO:0000256" key="10">
    <source>
        <dbReference type="ARBA" id="ARBA00022763"/>
    </source>
</evidence>
<evidence type="ECO:0000256" key="2">
    <source>
        <dbReference type="ARBA" id="ARBA00010945"/>
    </source>
</evidence>
<evidence type="ECO:0000313" key="19">
    <source>
        <dbReference type="Proteomes" id="UP000528432"/>
    </source>
</evidence>
<keyword evidence="5 16" id="KW-0963">Cytoplasm</keyword>
<comment type="cofactor">
    <cofactor evidence="16">
        <name>Mg(2+)</name>
        <dbReference type="ChEBI" id="CHEBI:18420"/>
    </cofactor>
    <text evidence="16">Binds 2 magnesium ions per subunit.</text>
</comment>
<comment type="catalytic activity">
    <reaction evidence="15 16">
        <text>DNA(n) + a 2'-deoxyribonucleoside 5'-triphosphate = DNA(n+1) + diphosphate</text>
        <dbReference type="Rhea" id="RHEA:22508"/>
        <dbReference type="Rhea" id="RHEA-COMP:17339"/>
        <dbReference type="Rhea" id="RHEA-COMP:17340"/>
        <dbReference type="ChEBI" id="CHEBI:33019"/>
        <dbReference type="ChEBI" id="CHEBI:61560"/>
        <dbReference type="ChEBI" id="CHEBI:173112"/>
        <dbReference type="EC" id="2.7.7.7"/>
    </reaction>
</comment>
<keyword evidence="11 16" id="KW-0460">Magnesium</keyword>
<dbReference type="HAMAP" id="MF_01113">
    <property type="entry name" value="DNApol_IV"/>
    <property type="match status" value="1"/>
</dbReference>
<evidence type="ECO:0000256" key="9">
    <source>
        <dbReference type="ARBA" id="ARBA00022723"/>
    </source>
</evidence>
<dbReference type="CDD" id="cd03586">
    <property type="entry name" value="PolY_Pol_IV_kappa"/>
    <property type="match status" value="1"/>
</dbReference>
<proteinExistence type="inferred from homology"/>
<feature type="binding site" evidence="16">
    <location>
        <position position="103"/>
    </location>
    <ligand>
        <name>Mg(2+)</name>
        <dbReference type="ChEBI" id="CHEBI:18420"/>
    </ligand>
</feature>
<keyword evidence="4 16" id="KW-0515">Mutator protein</keyword>
<sequence length="355" mass="41047">MDRIIMHIDLDAFFASVEQRDNPKLKGKPVIVGGTSGRGVVATASYEARKYGVHSAMPVFMARKKCPYGIYVPSRHDRYREVSKNIFKIFYEITEVVEPVSIDEAYLDITNCGKEPLQVVDYIKKEIWKRERLTASIGISYNKFLAKLASDWNKPNGIKIIKKDMIPDILLPLSINKVHGMGKKSVKKMNNIGVFKIEDMYKLPLDLFIEYFGKFGLEIYERIRGIDNREVEVGKERKSIGNETTLRKDTKDIEEIKKYLHSFSKSISKGLRKNHMWGKTVTVKIKNYKFEITTKSKTLKEYINEEEKIYIEACKILDSISIKDPLRLIGLTLSNLSEIKIEQLTIEQLMNFQRS</sequence>
<dbReference type="GO" id="GO:0000287">
    <property type="term" value="F:magnesium ion binding"/>
    <property type="evidence" value="ECO:0007669"/>
    <property type="project" value="UniProtKB-UniRule"/>
</dbReference>
<dbReference type="InterPro" id="IPR001126">
    <property type="entry name" value="UmuC"/>
</dbReference>
<keyword evidence="13 16" id="KW-0238">DNA-binding</keyword>